<dbReference type="Gene3D" id="2.40.50.1020">
    <property type="entry name" value="LytTr DNA-binding domain"/>
    <property type="match status" value="1"/>
</dbReference>
<dbReference type="Pfam" id="PF04397">
    <property type="entry name" value="LytTR"/>
    <property type="match status" value="1"/>
</dbReference>
<evidence type="ECO:0000313" key="3">
    <source>
        <dbReference type="EMBL" id="MDO6963239.1"/>
    </source>
</evidence>
<comment type="caution">
    <text evidence="3">The sequence shown here is derived from an EMBL/GenBank/DDBJ whole genome shotgun (WGS) entry which is preliminary data.</text>
</comment>
<dbReference type="InterPro" id="IPR007492">
    <property type="entry name" value="LytTR_DNA-bd_dom"/>
</dbReference>
<proteinExistence type="predicted"/>
<gene>
    <name evidence="3" type="ORF">Q4481_04675</name>
</gene>
<name>A0ABT8YI24_9HYPH</name>
<organism evidence="3 4">
    <name type="scientific">Rhizobium alvei</name>
    <dbReference type="NCBI Taxonomy" id="1132659"/>
    <lineage>
        <taxon>Bacteria</taxon>
        <taxon>Pseudomonadati</taxon>
        <taxon>Pseudomonadota</taxon>
        <taxon>Alphaproteobacteria</taxon>
        <taxon>Hyphomicrobiales</taxon>
        <taxon>Rhizobiaceae</taxon>
        <taxon>Rhizobium/Agrobacterium group</taxon>
        <taxon>Rhizobium</taxon>
    </lineage>
</organism>
<protein>
    <submittedName>
        <fullName evidence="3">LytTR family DNA-binding domain-containing protein</fullName>
    </submittedName>
</protein>
<keyword evidence="1" id="KW-1133">Transmembrane helix</keyword>
<feature type="transmembrane region" description="Helical" evidence="1">
    <location>
        <begin position="65"/>
        <end position="86"/>
    </location>
</feature>
<keyword evidence="1" id="KW-0472">Membrane</keyword>
<dbReference type="SMART" id="SM00850">
    <property type="entry name" value="LytTR"/>
    <property type="match status" value="1"/>
</dbReference>
<evidence type="ECO:0000313" key="4">
    <source>
        <dbReference type="Proteomes" id="UP001174932"/>
    </source>
</evidence>
<feature type="transmembrane region" description="Helical" evidence="1">
    <location>
        <begin position="98"/>
        <end position="119"/>
    </location>
</feature>
<feature type="domain" description="HTH LytTR-type" evidence="2">
    <location>
        <begin position="192"/>
        <end position="280"/>
    </location>
</feature>
<evidence type="ECO:0000256" key="1">
    <source>
        <dbReference type="SAM" id="Phobius"/>
    </source>
</evidence>
<evidence type="ECO:0000259" key="2">
    <source>
        <dbReference type="PROSITE" id="PS50930"/>
    </source>
</evidence>
<keyword evidence="1" id="KW-0812">Transmembrane</keyword>
<dbReference type="Proteomes" id="UP001174932">
    <property type="component" value="Unassembled WGS sequence"/>
</dbReference>
<reference evidence="3" key="2">
    <citation type="submission" date="2023-07" db="EMBL/GenBank/DDBJ databases">
        <authorList>
            <person name="Shen H."/>
        </authorList>
    </citation>
    <scope>NUCLEOTIDE SEQUENCE</scope>
    <source>
        <strain evidence="3">TNR-22</strain>
    </source>
</reference>
<keyword evidence="3" id="KW-0238">DNA-binding</keyword>
<reference evidence="3" key="1">
    <citation type="journal article" date="2015" name="Int. J. Syst. Evol. Microbiol.">
        <title>Rhizobium alvei sp. nov., isolated from a freshwater river.</title>
        <authorList>
            <person name="Sheu S.Y."/>
            <person name="Huang H.W."/>
            <person name="Young C.C."/>
            <person name="Chen W.M."/>
        </authorList>
    </citation>
    <scope>NUCLEOTIDE SEQUENCE</scope>
    <source>
        <strain evidence="3">TNR-22</strain>
    </source>
</reference>
<keyword evidence="4" id="KW-1185">Reference proteome</keyword>
<accession>A0ABT8YI24</accession>
<dbReference type="PROSITE" id="PS50930">
    <property type="entry name" value="HTH_LYTTR"/>
    <property type="match status" value="1"/>
</dbReference>
<dbReference type="RefSeq" id="WP_304375153.1">
    <property type="nucleotide sequence ID" value="NZ_JAUOZU010000004.1"/>
</dbReference>
<dbReference type="EMBL" id="JAUOZU010000004">
    <property type="protein sequence ID" value="MDO6963239.1"/>
    <property type="molecule type" value="Genomic_DNA"/>
</dbReference>
<feature type="transmembrane region" description="Helical" evidence="1">
    <location>
        <begin position="25"/>
        <end position="45"/>
    </location>
</feature>
<sequence>MTYETTTVSKRSEFEQRPYADYRRFAVYFATHPVLLGMITLLSVLPATGMFAREYPGLPVWVEVVIFVVRLAGYFTAVLLLLAPWFHFCVGRGIPLFFAYLGFIFGLILLFHLILTPFTHQYMGIPVSMRIFRQLALNTATTLTLFLAIGKDVSRFLSLPGRPIPVWWPDRDPQVQDTDASAARASLSVEGEILSIQAQNQYVSIRVGDRTTLHRMTFRDALEQVAPDDGIKIHRSWWIRKSLIAGIRKDGTNFKVVGHDGLIYPLSKSLVEAVEQVLADQAAPVPLQGVAVD</sequence>
<dbReference type="GO" id="GO:0003677">
    <property type="term" value="F:DNA binding"/>
    <property type="evidence" value="ECO:0007669"/>
    <property type="project" value="UniProtKB-KW"/>
</dbReference>